<dbReference type="EMBL" id="JAKZHW010000002">
    <property type="protein sequence ID" value="MCH8616691.1"/>
    <property type="molecule type" value="Genomic_DNA"/>
</dbReference>
<name>A0ABS9VNY7_9SPHN</name>
<gene>
    <name evidence="1" type="ORF">LZ016_11345</name>
</gene>
<comment type="caution">
    <text evidence="1">The sequence shown here is derived from an EMBL/GenBank/DDBJ whole genome shotgun (WGS) entry which is preliminary data.</text>
</comment>
<evidence type="ECO:0000313" key="2">
    <source>
        <dbReference type="Proteomes" id="UP001203058"/>
    </source>
</evidence>
<evidence type="ECO:0000313" key="1">
    <source>
        <dbReference type="EMBL" id="MCH8616691.1"/>
    </source>
</evidence>
<protein>
    <submittedName>
        <fullName evidence="1">Uncharacterized protein</fullName>
    </submittedName>
</protein>
<organism evidence="1 2">
    <name type="scientific">Sphingomonas telluris</name>
    <dbReference type="NCBI Taxonomy" id="2907998"/>
    <lineage>
        <taxon>Bacteria</taxon>
        <taxon>Pseudomonadati</taxon>
        <taxon>Pseudomonadota</taxon>
        <taxon>Alphaproteobacteria</taxon>
        <taxon>Sphingomonadales</taxon>
        <taxon>Sphingomonadaceae</taxon>
        <taxon>Sphingomonas</taxon>
    </lineage>
</organism>
<reference evidence="1 2" key="1">
    <citation type="submission" date="2022-03" db="EMBL/GenBank/DDBJ databases">
        <authorList>
            <person name="Jo J.-H."/>
            <person name="Im W.-T."/>
        </authorList>
    </citation>
    <scope>NUCLEOTIDE SEQUENCE [LARGE SCALE GENOMIC DNA]</scope>
    <source>
        <strain evidence="1 2">SM33</strain>
    </source>
</reference>
<sequence length="263" mass="29214">MPVNPNTLPSEASGPAAGYYYQLRYALLRALRALKRHPTAAVSIERLEDVAIEYESGKSDLEQLKHSLQTDKEYSDVDAAVWRTLGNWSRQIRDGAIVPGSRLFLVTNGQLVPTSGMALLGPDRTTDDEVAALTKLIEAANSSTNQTTKNDRRDFLQLPPPVRKAMVSVVTAVHGFAGLSALGDEIEQEIAFVCTQEELPRFRNELEGWWTDKVFSEWAKGSGAKIQLLDLSGRIDYLRERRRGRRGAGTARWSDLRQADQGS</sequence>
<accession>A0ABS9VNY7</accession>
<dbReference type="RefSeq" id="WP_241447588.1">
    <property type="nucleotide sequence ID" value="NZ_JAKZHW010000002.1"/>
</dbReference>
<keyword evidence="2" id="KW-1185">Reference proteome</keyword>
<proteinExistence type="predicted"/>
<dbReference type="Proteomes" id="UP001203058">
    <property type="component" value="Unassembled WGS sequence"/>
</dbReference>